<feature type="compositionally biased region" description="Acidic residues" evidence="3">
    <location>
        <begin position="152"/>
        <end position="163"/>
    </location>
</feature>
<evidence type="ECO:0000256" key="2">
    <source>
        <dbReference type="ARBA" id="ARBA00006727"/>
    </source>
</evidence>
<keyword evidence="4" id="KW-0812">Transmembrane</keyword>
<feature type="transmembrane region" description="Helical" evidence="4">
    <location>
        <begin position="478"/>
        <end position="497"/>
    </location>
</feature>
<dbReference type="InterPro" id="IPR050327">
    <property type="entry name" value="Proton-linked_MCT"/>
</dbReference>
<dbReference type="InterPro" id="IPR036259">
    <property type="entry name" value="MFS_trans_sf"/>
</dbReference>
<organism evidence="5 6">
    <name type="scientific">Purpureocillium lilacinum</name>
    <name type="common">Paecilomyces lilacinus</name>
    <dbReference type="NCBI Taxonomy" id="33203"/>
    <lineage>
        <taxon>Eukaryota</taxon>
        <taxon>Fungi</taxon>
        <taxon>Dikarya</taxon>
        <taxon>Ascomycota</taxon>
        <taxon>Pezizomycotina</taxon>
        <taxon>Sordariomycetes</taxon>
        <taxon>Hypocreomycetidae</taxon>
        <taxon>Hypocreales</taxon>
        <taxon>Ophiocordycipitaceae</taxon>
        <taxon>Purpureocillium</taxon>
    </lineage>
</organism>
<dbReference type="InterPro" id="IPR011701">
    <property type="entry name" value="MFS"/>
</dbReference>
<name>A0ABR0BUY5_PURLI</name>
<feature type="transmembrane region" description="Helical" evidence="4">
    <location>
        <begin position="550"/>
        <end position="570"/>
    </location>
</feature>
<feature type="transmembrane region" description="Helical" evidence="4">
    <location>
        <begin position="221"/>
        <end position="240"/>
    </location>
</feature>
<dbReference type="SUPFAM" id="SSF103473">
    <property type="entry name" value="MFS general substrate transporter"/>
    <property type="match status" value="1"/>
</dbReference>
<accession>A0ABR0BUY5</accession>
<feature type="region of interest" description="Disordered" evidence="3">
    <location>
        <begin position="17"/>
        <end position="39"/>
    </location>
</feature>
<feature type="transmembrane region" description="Helical" evidence="4">
    <location>
        <begin position="452"/>
        <end position="472"/>
    </location>
</feature>
<feature type="transmembrane region" description="Helical" evidence="4">
    <location>
        <begin position="184"/>
        <end position="205"/>
    </location>
</feature>
<dbReference type="Gene3D" id="1.20.1250.20">
    <property type="entry name" value="MFS general substrate transporter like domains"/>
    <property type="match status" value="2"/>
</dbReference>
<feature type="transmembrane region" description="Helical" evidence="4">
    <location>
        <begin position="252"/>
        <end position="271"/>
    </location>
</feature>
<feature type="transmembrane region" description="Helical" evidence="4">
    <location>
        <begin position="509"/>
        <end position="530"/>
    </location>
</feature>
<keyword evidence="4" id="KW-1133">Transmembrane helix</keyword>
<evidence type="ECO:0008006" key="7">
    <source>
        <dbReference type="Google" id="ProtNLM"/>
    </source>
</evidence>
<comment type="similarity">
    <text evidence="2">Belongs to the major facilitator superfamily. Monocarboxylate porter (TC 2.A.1.13) family.</text>
</comment>
<evidence type="ECO:0000256" key="1">
    <source>
        <dbReference type="ARBA" id="ARBA00004141"/>
    </source>
</evidence>
<comment type="caution">
    <text evidence="5">The sequence shown here is derived from an EMBL/GenBank/DDBJ whole genome shotgun (WGS) entry which is preliminary data.</text>
</comment>
<feature type="transmembrane region" description="Helical" evidence="4">
    <location>
        <begin position="422"/>
        <end position="440"/>
    </location>
</feature>
<evidence type="ECO:0000313" key="5">
    <source>
        <dbReference type="EMBL" id="KAK4087616.1"/>
    </source>
</evidence>
<keyword evidence="6" id="KW-1185">Reference proteome</keyword>
<dbReference type="PANTHER" id="PTHR11360:SF287">
    <property type="entry name" value="MFS MONOCARBOXYLATE TRANSPORTER"/>
    <property type="match status" value="1"/>
</dbReference>
<dbReference type="Proteomes" id="UP001287286">
    <property type="component" value="Unassembled WGS sequence"/>
</dbReference>
<feature type="compositionally biased region" description="Pro residues" evidence="3">
    <location>
        <begin position="139"/>
        <end position="148"/>
    </location>
</feature>
<evidence type="ECO:0000256" key="3">
    <source>
        <dbReference type="SAM" id="MobiDB-lite"/>
    </source>
</evidence>
<evidence type="ECO:0000313" key="6">
    <source>
        <dbReference type="Proteomes" id="UP001287286"/>
    </source>
</evidence>
<feature type="transmembrane region" description="Helical" evidence="4">
    <location>
        <begin position="309"/>
        <end position="329"/>
    </location>
</feature>
<protein>
    <recommendedName>
        <fullName evidence="7">Monocarboxylate transporter</fullName>
    </recommendedName>
</protein>
<feature type="transmembrane region" description="Helical" evidence="4">
    <location>
        <begin position="341"/>
        <end position="363"/>
    </location>
</feature>
<evidence type="ECO:0000256" key="4">
    <source>
        <dbReference type="SAM" id="Phobius"/>
    </source>
</evidence>
<dbReference type="EMBL" id="JAWRVI010000030">
    <property type="protein sequence ID" value="KAK4087616.1"/>
    <property type="molecule type" value="Genomic_DNA"/>
</dbReference>
<reference evidence="5 6" key="1">
    <citation type="journal article" date="2024" name="Microbiol. Resour. Announc.">
        <title>Genome annotations for the ascomycete fungi Trichoderma harzianum, Trichoderma aggressivum, and Purpureocillium lilacinum.</title>
        <authorList>
            <person name="Beijen E.P.W."/>
            <person name="Ohm R.A."/>
        </authorList>
    </citation>
    <scope>NUCLEOTIDE SEQUENCE [LARGE SCALE GENOMIC DNA]</scope>
    <source>
        <strain evidence="5 6">CBS 150709</strain>
    </source>
</reference>
<keyword evidence="4" id="KW-0472">Membrane</keyword>
<comment type="subcellular location">
    <subcellularLocation>
        <location evidence="1">Membrane</location>
        <topology evidence="1">Multi-pass membrane protein</topology>
    </subcellularLocation>
</comment>
<feature type="region of interest" description="Disordered" evidence="3">
    <location>
        <begin position="139"/>
        <end position="166"/>
    </location>
</feature>
<feature type="transmembrane region" description="Helical" evidence="4">
    <location>
        <begin position="277"/>
        <end position="297"/>
    </location>
</feature>
<feature type="transmembrane region" description="Helical" evidence="4">
    <location>
        <begin position="384"/>
        <end position="402"/>
    </location>
</feature>
<dbReference type="PANTHER" id="PTHR11360">
    <property type="entry name" value="MONOCARBOXYLATE TRANSPORTER"/>
    <property type="match status" value="1"/>
</dbReference>
<gene>
    <name evidence="5" type="ORF">Purlil1_7947</name>
</gene>
<proteinExistence type="inferred from homology"/>
<dbReference type="Pfam" id="PF07690">
    <property type="entry name" value="MFS_1"/>
    <property type="match status" value="1"/>
</dbReference>
<sequence>MVGRLLRIAHAPAPPGVGAGGPIPAALRQAPSHPAHPLQSALHETARWGGGWNQVRRDLSGAMDPAIARPGVDWLAGCGLDWLENGLPRIPFDSAAMCRLHPTQRGADFQGLPRTSPFKGPIAGWGCRIAAMSIQLSPVPAPPPPRIPSPDIGEEQEQDQEQDDQGHLIPVLPPTDEGAGAWKYLAGCFLVEAILWGFPLAFGVFQEHYARQPEFAGDGNIAAIGTVATSMYFLGAPIAAPLVRRFQWWQQYMLATGWALCAASLLIASAVNSVAGLVATQGVLYGLGFLILYFPVLGMLNEWFVHRRGLAYGVLYAGGGVAGAGLPFLLEWLLSGYGHRVTLRVMAIAQFAGLVPGLMLLRPRLPPSGTAALRAVDVAFLRRPLFWAFAASNFCQGLGYFIPSLYLPTFATTGMGLSGSVGALILAVNNLACVVGQVAFGHLTDRKANIHVLVSATTFVAGVATLTLWGLAGSLATLLAFSAVYGAFAGAYIVFWPKFGSLLSEDPQTVYSLMAFGKGIGNVVTGPISAGLVRGQVTAGGYGLGRFGGLVVFVGSLMLLSSLEGVWLPARHLMMRRGLRFG</sequence>